<organism evidence="3 4">
    <name type="scientific">Kryptolebias marmoratus</name>
    <name type="common">Mangrove killifish</name>
    <name type="synonym">Rivulus marmoratus</name>
    <dbReference type="NCBI Taxonomy" id="37003"/>
    <lineage>
        <taxon>Eukaryota</taxon>
        <taxon>Metazoa</taxon>
        <taxon>Chordata</taxon>
        <taxon>Craniata</taxon>
        <taxon>Vertebrata</taxon>
        <taxon>Euteleostomi</taxon>
        <taxon>Actinopterygii</taxon>
        <taxon>Neopterygii</taxon>
        <taxon>Teleostei</taxon>
        <taxon>Neoteleostei</taxon>
        <taxon>Acanthomorphata</taxon>
        <taxon>Ovalentaria</taxon>
        <taxon>Atherinomorphae</taxon>
        <taxon>Cyprinodontiformes</taxon>
        <taxon>Rivulidae</taxon>
        <taxon>Kryptolebias</taxon>
    </lineage>
</organism>
<dbReference type="Ensembl" id="ENSKMAT00000012734.1">
    <property type="protein sequence ID" value="ENSKMAP00000012549.1"/>
    <property type="gene ID" value="ENSKMAG00000009368.1"/>
</dbReference>
<evidence type="ECO:0000256" key="2">
    <source>
        <dbReference type="ARBA" id="ARBA00022737"/>
    </source>
</evidence>
<dbReference type="InterPro" id="IPR050216">
    <property type="entry name" value="LRR_domain-containing"/>
</dbReference>
<evidence type="ECO:0000313" key="4">
    <source>
        <dbReference type="Proteomes" id="UP000264800"/>
    </source>
</evidence>
<dbReference type="InterPro" id="IPR001611">
    <property type="entry name" value="Leu-rich_rpt"/>
</dbReference>
<reference evidence="3" key="2">
    <citation type="submission" date="2025-09" db="UniProtKB">
        <authorList>
            <consortium name="Ensembl"/>
        </authorList>
    </citation>
    <scope>IDENTIFICATION</scope>
</reference>
<reference evidence="3" key="1">
    <citation type="submission" date="2025-08" db="UniProtKB">
        <authorList>
            <consortium name="Ensembl"/>
        </authorList>
    </citation>
    <scope>IDENTIFICATION</scope>
</reference>
<dbReference type="SMART" id="SM00364">
    <property type="entry name" value="LRR_BAC"/>
    <property type="match status" value="9"/>
</dbReference>
<dbReference type="PROSITE" id="PS51450">
    <property type="entry name" value="LRR"/>
    <property type="match status" value="2"/>
</dbReference>
<dbReference type="InterPro" id="IPR032675">
    <property type="entry name" value="LRR_dom_sf"/>
</dbReference>
<keyword evidence="2" id="KW-0677">Repeat</keyword>
<dbReference type="InterPro" id="IPR003591">
    <property type="entry name" value="Leu-rich_rpt_typical-subtyp"/>
</dbReference>
<dbReference type="SUPFAM" id="SSF52058">
    <property type="entry name" value="L domain-like"/>
    <property type="match status" value="1"/>
</dbReference>
<dbReference type="GeneTree" id="ENSGT00940000160363"/>
<dbReference type="SMART" id="SM00369">
    <property type="entry name" value="LRR_TYP"/>
    <property type="match status" value="6"/>
</dbReference>
<keyword evidence="4" id="KW-1185">Reference proteome</keyword>
<keyword evidence="1" id="KW-0433">Leucine-rich repeat</keyword>
<name>A0A3Q3AM86_KRYMA</name>
<sequence>PVPPGSASPGLAWSSRDITCVCVCVCLCGRVQAVSVYWSGLQLPFLELDWFLDVCSRITHLDLSANSLAALPSVVPWGLIHLRTLDVSNNVLKELPFAENSQDVICSRLQQVILSQNQLKSLPTGLLHLIHLQKLCAAKNQLTVLFHIPASMSQLIFKVFIFSTLNSLSVLPSSVIRNKLSSFPDPWACPLKRCKASSNLLENLPDTISIFWRTQLQEVDFSDNQLKELPSYIFELEAIVSLRLSGNFISSLPAPNKWKCSQLKTLDLSRNQLGNTKFHLKNLICDPLLHGLSAVCPIEFPVLLRASLEVLLLNENQLECVPQSVCCLHNLTELYLSSNPGIRELPVELGQLPNLWQLDIEDLNITNVPPAVRNEGTVGFHTHRSGGHDLHGTSANHLMRMRKSVFKMKMLLRSLTANVDRIKRLKDHQTIS</sequence>
<dbReference type="GO" id="GO:0005737">
    <property type="term" value="C:cytoplasm"/>
    <property type="evidence" value="ECO:0007669"/>
    <property type="project" value="TreeGrafter"/>
</dbReference>
<accession>A0A3Q3AM86</accession>
<dbReference type="PANTHER" id="PTHR48051">
    <property type="match status" value="1"/>
</dbReference>
<protein>
    <submittedName>
        <fullName evidence="3">Leucine-rich repeat serine/threonine-protein kinase 1-like</fullName>
    </submittedName>
</protein>
<evidence type="ECO:0000313" key="3">
    <source>
        <dbReference type="Ensembl" id="ENSKMAP00000012549.1"/>
    </source>
</evidence>
<proteinExistence type="predicted"/>
<dbReference type="STRING" id="37003.ENSKMAP00000012549"/>
<evidence type="ECO:0000256" key="1">
    <source>
        <dbReference type="ARBA" id="ARBA00022614"/>
    </source>
</evidence>
<dbReference type="Proteomes" id="UP000264800">
    <property type="component" value="Unplaced"/>
</dbReference>
<dbReference type="Gene3D" id="3.80.10.10">
    <property type="entry name" value="Ribonuclease Inhibitor"/>
    <property type="match status" value="2"/>
</dbReference>
<dbReference type="PANTHER" id="PTHR48051:SF1">
    <property type="entry name" value="RAS SUPPRESSOR PROTEIN 1"/>
    <property type="match status" value="1"/>
</dbReference>
<dbReference type="AlphaFoldDB" id="A0A3Q3AM86"/>